<proteinExistence type="predicted"/>
<sequence>MEPALKLMEIKNFKGCKNTKIDFGNYNVLIGANGSGKSNYRSV</sequence>
<dbReference type="SUPFAM" id="SSF52540">
    <property type="entry name" value="P-loop containing nucleoside triphosphate hydrolases"/>
    <property type="match status" value="1"/>
</dbReference>
<reference evidence="2" key="1">
    <citation type="submission" date="2019-11" db="EMBL/GenBank/DDBJ databases">
        <title>Lipid analysis of CO2-rich subsurface aquifers suggests an autotrophy-based deep biosphere with lysolipids enriched in CPR bacteria.</title>
        <authorList>
            <person name="Probst A.J."/>
            <person name="Elling F.J."/>
            <person name="Castelle C.J."/>
            <person name="Zhu Q."/>
            <person name="Elvert M."/>
            <person name="Birarda G."/>
            <person name="Holman H.-Y."/>
            <person name="Lane K.R."/>
            <person name="Ladd B."/>
            <person name="Ryan M.C."/>
            <person name="Woyke T."/>
            <person name="Hinrichs K.-U."/>
            <person name="Banfield J.F."/>
        </authorList>
    </citation>
    <scope>NUCLEOTIDE SEQUENCE</scope>
    <source>
        <strain evidence="2">CG_2015-01_33_1645</strain>
        <strain evidence="3">CG_2015-04_33_537</strain>
    </source>
</reference>
<evidence type="ECO:0000313" key="4">
    <source>
        <dbReference type="Proteomes" id="UP000768163"/>
    </source>
</evidence>
<gene>
    <name evidence="3" type="ORF">GW779_05770</name>
    <name evidence="2" type="ORF">GW910_00600</name>
</gene>
<organism evidence="2 4">
    <name type="scientific">Candidatus Altarchaeum hamiconexum</name>
    <dbReference type="NCBI Taxonomy" id="1803513"/>
    <lineage>
        <taxon>Archaea</taxon>
        <taxon>Candidatus Altarchaeota</taxon>
        <taxon>Candidatus Altiarchaeia</taxon>
        <taxon>Candidatus Altarchaeales</taxon>
        <taxon>Candidatus Altarchaeaceae</taxon>
        <taxon>Candidatus Altarchaeum</taxon>
    </lineage>
</organism>
<protein>
    <submittedName>
        <fullName evidence="2">AAA family ATPase</fullName>
    </submittedName>
</protein>
<evidence type="ECO:0000313" key="3">
    <source>
        <dbReference type="EMBL" id="NCS91890.1"/>
    </source>
</evidence>
<name>A0A8J7YR32_9ARCH</name>
<dbReference type="Pfam" id="PF13175">
    <property type="entry name" value="AAA_15"/>
    <property type="match status" value="1"/>
</dbReference>
<dbReference type="EMBL" id="JAACQH010000124">
    <property type="protein sequence ID" value="NCS91890.1"/>
    <property type="molecule type" value="Genomic_DNA"/>
</dbReference>
<dbReference type="InterPro" id="IPR027417">
    <property type="entry name" value="P-loop_NTPase"/>
</dbReference>
<dbReference type="Proteomes" id="UP000768163">
    <property type="component" value="Unassembled WGS sequence"/>
</dbReference>
<dbReference type="Gene3D" id="3.40.50.300">
    <property type="entry name" value="P-loop containing nucleotide triphosphate hydrolases"/>
    <property type="match status" value="1"/>
</dbReference>
<accession>A0A8J7YR32</accession>
<dbReference type="InterPro" id="IPR041685">
    <property type="entry name" value="AAA_GajA/Old/RecF-like"/>
</dbReference>
<feature type="domain" description="Endonuclease GajA/Old nuclease/RecF-like AAA" evidence="1">
    <location>
        <begin position="6"/>
        <end position="39"/>
    </location>
</feature>
<comment type="caution">
    <text evidence="2">The sequence shown here is derived from an EMBL/GenBank/DDBJ whole genome shotgun (WGS) entry which is preliminary data.</text>
</comment>
<dbReference type="Proteomes" id="UP000738826">
    <property type="component" value="Unassembled WGS sequence"/>
</dbReference>
<evidence type="ECO:0000313" key="2">
    <source>
        <dbReference type="EMBL" id="NCN64569.1"/>
    </source>
</evidence>
<dbReference type="AlphaFoldDB" id="A0A8J7YR32"/>
<evidence type="ECO:0000259" key="1">
    <source>
        <dbReference type="Pfam" id="PF13175"/>
    </source>
</evidence>
<dbReference type="EMBL" id="JAACVF010000015">
    <property type="protein sequence ID" value="NCN64569.1"/>
    <property type="molecule type" value="Genomic_DNA"/>
</dbReference>